<keyword evidence="1" id="KW-0472">Membrane</keyword>
<evidence type="ECO:0000313" key="3">
    <source>
        <dbReference type="Proteomes" id="UP001189429"/>
    </source>
</evidence>
<keyword evidence="3" id="KW-1185">Reference proteome</keyword>
<comment type="caution">
    <text evidence="2">The sequence shown here is derived from an EMBL/GenBank/DDBJ whole genome shotgun (WGS) entry which is preliminary data.</text>
</comment>
<evidence type="ECO:0000313" key="2">
    <source>
        <dbReference type="EMBL" id="CAK0821403.1"/>
    </source>
</evidence>
<keyword evidence="1" id="KW-0812">Transmembrane</keyword>
<organism evidence="2 3">
    <name type="scientific">Prorocentrum cordatum</name>
    <dbReference type="NCBI Taxonomy" id="2364126"/>
    <lineage>
        <taxon>Eukaryota</taxon>
        <taxon>Sar</taxon>
        <taxon>Alveolata</taxon>
        <taxon>Dinophyceae</taxon>
        <taxon>Prorocentrales</taxon>
        <taxon>Prorocentraceae</taxon>
        <taxon>Prorocentrum</taxon>
    </lineage>
</organism>
<feature type="transmembrane region" description="Helical" evidence="1">
    <location>
        <begin position="152"/>
        <end position="175"/>
    </location>
</feature>
<feature type="transmembrane region" description="Helical" evidence="1">
    <location>
        <begin position="187"/>
        <end position="205"/>
    </location>
</feature>
<sequence length="208" mass="22711">MIPGSGISIGYIIARGAGLVMRLCMKGIDVPPLGGWSRFFGYDVSISTTLRRYMIGLIDGDDATVAILATAMLELLLNGISVLLAVYTFNKHTPQSQDVAMVHVDVFLGSIVSEMLSEHIALHSCLSYALFAEPRIYSIGEIRSAKVIVSNWVMSFVVELIVDGVCIWSIVLMLSNSLNGLVTRVRTSTIMLIFSLCATIHLHFIESL</sequence>
<name>A0ABN9RQU1_9DINO</name>
<dbReference type="EMBL" id="CAUYUJ010007631">
    <property type="protein sequence ID" value="CAK0821403.1"/>
    <property type="molecule type" value="Genomic_DNA"/>
</dbReference>
<proteinExistence type="predicted"/>
<reference evidence="2" key="1">
    <citation type="submission" date="2023-10" db="EMBL/GenBank/DDBJ databases">
        <authorList>
            <person name="Chen Y."/>
            <person name="Shah S."/>
            <person name="Dougan E. K."/>
            <person name="Thang M."/>
            <person name="Chan C."/>
        </authorList>
    </citation>
    <scope>NUCLEOTIDE SEQUENCE [LARGE SCALE GENOMIC DNA]</scope>
</reference>
<keyword evidence="1" id="KW-1133">Transmembrane helix</keyword>
<feature type="non-terminal residue" evidence="2">
    <location>
        <position position="208"/>
    </location>
</feature>
<evidence type="ECO:0000256" key="1">
    <source>
        <dbReference type="SAM" id="Phobius"/>
    </source>
</evidence>
<dbReference type="Proteomes" id="UP001189429">
    <property type="component" value="Unassembled WGS sequence"/>
</dbReference>
<accession>A0ABN9RQU1</accession>
<protein>
    <submittedName>
        <fullName evidence="2">Uncharacterized protein</fullName>
    </submittedName>
</protein>
<feature type="transmembrane region" description="Helical" evidence="1">
    <location>
        <begin position="63"/>
        <end position="87"/>
    </location>
</feature>
<gene>
    <name evidence="2" type="ORF">PCOR1329_LOCUS22740</name>
</gene>